<evidence type="ECO:0000313" key="2">
    <source>
        <dbReference type="EMBL" id="CAA9997900.1"/>
    </source>
</evidence>
<evidence type="ECO:0000256" key="1">
    <source>
        <dbReference type="SAM" id="MobiDB-lite"/>
    </source>
</evidence>
<feature type="compositionally biased region" description="Polar residues" evidence="1">
    <location>
        <begin position="36"/>
        <end position="46"/>
    </location>
</feature>
<gene>
    <name evidence="2" type="ORF">NTEN_LOCUS4194</name>
</gene>
<protein>
    <submittedName>
        <fullName evidence="2">Uncharacterized protein</fullName>
    </submittedName>
</protein>
<reference evidence="2 3" key="1">
    <citation type="submission" date="2020-02" db="EMBL/GenBank/DDBJ databases">
        <authorList>
            <person name="Ferguson B K."/>
        </authorList>
    </citation>
    <scope>NUCLEOTIDE SEQUENCE [LARGE SCALE GENOMIC DNA]</scope>
</reference>
<dbReference type="EMBL" id="CADCXU010006260">
    <property type="protein sequence ID" value="CAA9997900.1"/>
    <property type="molecule type" value="Genomic_DNA"/>
</dbReference>
<name>A0A6H5G555_9HEMI</name>
<sequence>MIDLIRSLARIENPKFGASVKSFEPEVLASPHCPTQGPTSADSSVGSRPARSYSDGRACVPRSFPFDVESARSNSF</sequence>
<keyword evidence="3" id="KW-1185">Reference proteome</keyword>
<organism evidence="2 3">
    <name type="scientific">Nesidiocoris tenuis</name>
    <dbReference type="NCBI Taxonomy" id="355587"/>
    <lineage>
        <taxon>Eukaryota</taxon>
        <taxon>Metazoa</taxon>
        <taxon>Ecdysozoa</taxon>
        <taxon>Arthropoda</taxon>
        <taxon>Hexapoda</taxon>
        <taxon>Insecta</taxon>
        <taxon>Pterygota</taxon>
        <taxon>Neoptera</taxon>
        <taxon>Paraneoptera</taxon>
        <taxon>Hemiptera</taxon>
        <taxon>Heteroptera</taxon>
        <taxon>Panheteroptera</taxon>
        <taxon>Cimicomorpha</taxon>
        <taxon>Miridae</taxon>
        <taxon>Dicyphina</taxon>
        <taxon>Nesidiocoris</taxon>
    </lineage>
</organism>
<feature type="non-terminal residue" evidence="2">
    <location>
        <position position="76"/>
    </location>
</feature>
<accession>A0A6H5G555</accession>
<feature type="region of interest" description="Disordered" evidence="1">
    <location>
        <begin position="28"/>
        <end position="56"/>
    </location>
</feature>
<evidence type="ECO:0000313" key="3">
    <source>
        <dbReference type="Proteomes" id="UP000479000"/>
    </source>
</evidence>
<proteinExistence type="predicted"/>
<dbReference type="Proteomes" id="UP000479000">
    <property type="component" value="Unassembled WGS sequence"/>
</dbReference>
<dbReference type="AlphaFoldDB" id="A0A6H5G555"/>